<dbReference type="PROSITE" id="PS01031">
    <property type="entry name" value="SHSP"/>
    <property type="match status" value="1"/>
</dbReference>
<evidence type="ECO:0000256" key="2">
    <source>
        <dbReference type="RuleBase" id="RU003616"/>
    </source>
</evidence>
<reference evidence="5" key="1">
    <citation type="journal article" date="2019" name="Int. J. Syst. Evol. Microbiol.">
        <title>The Global Catalogue of Microorganisms (GCM) 10K type strain sequencing project: providing services to taxonomists for standard genome sequencing and annotation.</title>
        <authorList>
            <consortium name="The Broad Institute Genomics Platform"/>
            <consortium name="The Broad Institute Genome Sequencing Center for Infectious Disease"/>
            <person name="Wu L."/>
            <person name="Ma J."/>
        </authorList>
    </citation>
    <scope>NUCLEOTIDE SEQUENCE [LARGE SCALE GENOMIC DNA]</scope>
    <source>
        <strain evidence="5">CGMCC 1.18439</strain>
    </source>
</reference>
<sequence length="151" mass="15962">MNEPTLARLQQLMTVREEAEGLLGHGETRGFVPAADWLDGGSYLTLVLDVPAVEAGSLELEEDGDRLTVAGMRASLPPGAGRLLLSERRAGAFSRTLVFPESVVPGSGEASLEAGVLRVRFAKVHPTIDAAYHELDTAGAEPGGQQQGEQQ</sequence>
<name>A0ABQ3K2F9_9DEIO</name>
<evidence type="ECO:0000313" key="5">
    <source>
        <dbReference type="Proteomes" id="UP000632154"/>
    </source>
</evidence>
<accession>A0ABQ3K2F9</accession>
<comment type="caution">
    <text evidence="4">The sequence shown here is derived from an EMBL/GenBank/DDBJ whole genome shotgun (WGS) entry which is preliminary data.</text>
</comment>
<dbReference type="CDD" id="cd06464">
    <property type="entry name" value="ACD_sHsps-like"/>
    <property type="match status" value="1"/>
</dbReference>
<dbReference type="EMBL" id="BNAL01000008">
    <property type="protein sequence ID" value="GHF99462.1"/>
    <property type="molecule type" value="Genomic_DNA"/>
</dbReference>
<dbReference type="RefSeq" id="WP_189642524.1">
    <property type="nucleotide sequence ID" value="NZ_BNAL01000008.1"/>
</dbReference>
<proteinExistence type="inferred from homology"/>
<feature type="domain" description="SHSP" evidence="3">
    <location>
        <begin position="26"/>
        <end position="138"/>
    </location>
</feature>
<dbReference type="InterPro" id="IPR002068">
    <property type="entry name" value="A-crystallin/Hsp20_dom"/>
</dbReference>
<protein>
    <recommendedName>
        <fullName evidence="3">SHSP domain-containing protein</fullName>
    </recommendedName>
</protein>
<dbReference type="Pfam" id="PF00011">
    <property type="entry name" value="HSP20"/>
    <property type="match status" value="1"/>
</dbReference>
<evidence type="ECO:0000259" key="3">
    <source>
        <dbReference type="PROSITE" id="PS01031"/>
    </source>
</evidence>
<dbReference type="Gene3D" id="2.60.40.790">
    <property type="match status" value="1"/>
</dbReference>
<organism evidence="4 5">
    <name type="scientific">Deinococcus piscis</name>
    <dbReference type="NCBI Taxonomy" id="394230"/>
    <lineage>
        <taxon>Bacteria</taxon>
        <taxon>Thermotogati</taxon>
        <taxon>Deinococcota</taxon>
        <taxon>Deinococci</taxon>
        <taxon>Deinococcales</taxon>
        <taxon>Deinococcaceae</taxon>
        <taxon>Deinococcus</taxon>
    </lineage>
</organism>
<gene>
    <name evidence="4" type="ORF">GCM10017783_09390</name>
</gene>
<evidence type="ECO:0000313" key="4">
    <source>
        <dbReference type="EMBL" id="GHF99462.1"/>
    </source>
</evidence>
<dbReference type="InterPro" id="IPR008978">
    <property type="entry name" value="HSP20-like_chaperone"/>
</dbReference>
<dbReference type="Proteomes" id="UP000632154">
    <property type="component" value="Unassembled WGS sequence"/>
</dbReference>
<dbReference type="SUPFAM" id="SSF49764">
    <property type="entry name" value="HSP20-like chaperones"/>
    <property type="match status" value="1"/>
</dbReference>
<comment type="similarity">
    <text evidence="1 2">Belongs to the small heat shock protein (HSP20) family.</text>
</comment>
<keyword evidence="5" id="KW-1185">Reference proteome</keyword>
<evidence type="ECO:0000256" key="1">
    <source>
        <dbReference type="PROSITE-ProRule" id="PRU00285"/>
    </source>
</evidence>